<dbReference type="HOGENOM" id="CLU_1363717_0_0_2"/>
<dbReference type="RefSeq" id="WP_013679119.1">
    <property type="nucleotide sequence ID" value="NC_015315.1"/>
</dbReference>
<reference evidence="1 2" key="1">
    <citation type="journal article" date="2011" name="J. Bacteriol.">
        <title>Complete genome sequence of the thermoacidophilic crenarchaeon Thermoproteus uzoniensis 768-20.</title>
        <authorList>
            <person name="Mardanov A.V."/>
            <person name="Gumerov V.M."/>
            <person name="Beletsky A.V."/>
            <person name="Prokofeva M.I."/>
            <person name="Bonch-Osmolovskaya E.A."/>
            <person name="Ravin N.V."/>
            <person name="Skryabin K.G."/>
        </authorList>
    </citation>
    <scope>NUCLEOTIDE SEQUENCE [LARGE SCALE GENOMIC DNA]</scope>
    <source>
        <strain evidence="1 2">768-20</strain>
    </source>
</reference>
<accession>F2L2B8</accession>
<dbReference type="Proteomes" id="UP000008138">
    <property type="component" value="Chromosome"/>
</dbReference>
<dbReference type="EMBL" id="CP002590">
    <property type="protein sequence ID" value="AEA11783.1"/>
    <property type="molecule type" value="Genomic_DNA"/>
</dbReference>
<protein>
    <recommendedName>
        <fullName evidence="3">DUF1641 domain-containing protein</fullName>
    </recommendedName>
</protein>
<evidence type="ECO:0000313" key="2">
    <source>
        <dbReference type="Proteomes" id="UP000008138"/>
    </source>
</evidence>
<dbReference type="KEGG" id="tuz:TUZN_0285"/>
<reference key="2">
    <citation type="submission" date="2011-03" db="EMBL/GenBank/DDBJ databases">
        <title>Complete genome sequence of the thermoacidophilic crenarchaeon Thermoproteus uzoniensis 768-20.</title>
        <authorList>
            <person name="Mardanov A.V."/>
            <person name="Gumerov V.M."/>
            <person name="Beletsky A.V."/>
            <person name="Prokofeva M.I."/>
            <person name="Bonch-Osmolovskaya E.A."/>
            <person name="Ravin N.V."/>
            <person name="Skryabin K.G."/>
        </authorList>
    </citation>
    <scope>NUCLEOTIDE SEQUENCE</scope>
    <source>
        <strain>768-20</strain>
    </source>
</reference>
<dbReference type="STRING" id="999630.TUZN_0285"/>
<dbReference type="AlphaFoldDB" id="F2L2B8"/>
<proteinExistence type="predicted"/>
<sequence length="200" mass="21000">MSEADLAVAESLSKALSPESARALAKFSEILVKADELGLLDTLKDLLDGEVLGDVAKSLLNTGVVALLMNLDKISAVLESLAKNADALAKALSLLEGLERSGLLNAAASLAEPEVLGEAAQAYLTTGAFYLVNEAPKILDGLASVRVAHALDSALAESRRAQAPSFLETLNTLMLDEDARRGLYFLASLLKNIGASLRPR</sequence>
<evidence type="ECO:0008006" key="3">
    <source>
        <dbReference type="Google" id="ProtNLM"/>
    </source>
</evidence>
<dbReference type="OrthoDB" id="29082at2157"/>
<name>F2L2B8_THEU7</name>
<organism evidence="1 2">
    <name type="scientific">Thermoproteus uzoniensis (strain 768-20)</name>
    <dbReference type="NCBI Taxonomy" id="999630"/>
    <lineage>
        <taxon>Archaea</taxon>
        <taxon>Thermoproteota</taxon>
        <taxon>Thermoprotei</taxon>
        <taxon>Thermoproteales</taxon>
        <taxon>Thermoproteaceae</taxon>
        <taxon>Thermoproteus</taxon>
    </lineage>
</organism>
<gene>
    <name evidence="1" type="ordered locus">TUZN_0285</name>
</gene>
<dbReference type="GeneID" id="10359832"/>
<keyword evidence="2" id="KW-1185">Reference proteome</keyword>
<dbReference type="eggNOG" id="arCOG02115">
    <property type="taxonomic scope" value="Archaea"/>
</dbReference>
<evidence type="ECO:0000313" key="1">
    <source>
        <dbReference type="EMBL" id="AEA11783.1"/>
    </source>
</evidence>